<sequence>MTVPQHDRANLRVQTASVAVAATLVIAKAWALYSTGALSVAASLADSGLDLMVSLGGLWAIRYAQRPPDADHHFGHSSAEDLAALAQSAFIGVSAVGIAAAAVARVGSPPELQAEGAGIAVMILSIALTAVLVVYQTRVARITGNRVVAADRMHYIGDLLPNIGAIAALWASQALGLVALDTVIAVGAATWLAIGSARIGSGAWHALMDRAAPDDMVSAISALADAQPGVEGHHDLRTRTAGARVFVNLHLEIDGALTLDEAHEIGEALRHDILARYPGTDVIIHHDPV</sequence>
<dbReference type="RefSeq" id="WP_108895606.1">
    <property type="nucleotide sequence ID" value="NZ_ONZF01000012.1"/>
</dbReference>
<evidence type="ECO:0000256" key="7">
    <source>
        <dbReference type="ARBA" id="ARBA00023136"/>
    </source>
</evidence>
<keyword evidence="12" id="KW-1185">Reference proteome</keyword>
<keyword evidence="4" id="KW-1003">Cell membrane</keyword>
<dbReference type="GO" id="GO:0006882">
    <property type="term" value="P:intracellular zinc ion homeostasis"/>
    <property type="evidence" value="ECO:0007669"/>
    <property type="project" value="TreeGrafter"/>
</dbReference>
<evidence type="ECO:0000256" key="4">
    <source>
        <dbReference type="ARBA" id="ARBA00022475"/>
    </source>
</evidence>
<feature type="domain" description="Cation efflux protein cytoplasmic" evidence="10">
    <location>
        <begin position="213"/>
        <end position="288"/>
    </location>
</feature>
<dbReference type="InterPro" id="IPR002524">
    <property type="entry name" value="Cation_efflux"/>
</dbReference>
<dbReference type="OrthoDB" id="9806522at2"/>
<dbReference type="SUPFAM" id="SSF160240">
    <property type="entry name" value="Cation efflux protein cytoplasmic domain-like"/>
    <property type="match status" value="1"/>
</dbReference>
<dbReference type="NCBIfam" id="TIGR01297">
    <property type="entry name" value="CDF"/>
    <property type="match status" value="1"/>
</dbReference>
<dbReference type="InterPro" id="IPR027470">
    <property type="entry name" value="Cation_efflux_CTD"/>
</dbReference>
<evidence type="ECO:0000256" key="1">
    <source>
        <dbReference type="ARBA" id="ARBA00004141"/>
    </source>
</evidence>
<dbReference type="Gene3D" id="3.30.70.1350">
    <property type="entry name" value="Cation efflux protein, cytoplasmic domain"/>
    <property type="match status" value="1"/>
</dbReference>
<protein>
    <submittedName>
        <fullName evidence="11">Ferrous-iron efflux pump FieF</fullName>
    </submittedName>
</protein>
<organism evidence="11 12">
    <name type="scientific">Palleronia abyssalis</name>
    <dbReference type="NCBI Taxonomy" id="1501240"/>
    <lineage>
        <taxon>Bacteria</taxon>
        <taxon>Pseudomonadati</taxon>
        <taxon>Pseudomonadota</taxon>
        <taxon>Alphaproteobacteria</taxon>
        <taxon>Rhodobacterales</taxon>
        <taxon>Roseobacteraceae</taxon>
        <taxon>Palleronia</taxon>
    </lineage>
</organism>
<dbReference type="GO" id="GO:0015086">
    <property type="term" value="F:cadmium ion transmembrane transporter activity"/>
    <property type="evidence" value="ECO:0007669"/>
    <property type="project" value="TreeGrafter"/>
</dbReference>
<evidence type="ECO:0000256" key="6">
    <source>
        <dbReference type="ARBA" id="ARBA00022989"/>
    </source>
</evidence>
<dbReference type="InterPro" id="IPR050291">
    <property type="entry name" value="CDF_Transporter"/>
</dbReference>
<evidence type="ECO:0000313" key="12">
    <source>
        <dbReference type="Proteomes" id="UP000244912"/>
    </source>
</evidence>
<reference evidence="12" key="1">
    <citation type="submission" date="2018-03" db="EMBL/GenBank/DDBJ databases">
        <authorList>
            <person name="Rodrigo-Torres L."/>
            <person name="Arahal R. D."/>
            <person name="Lucena T."/>
        </authorList>
    </citation>
    <scope>NUCLEOTIDE SEQUENCE [LARGE SCALE GENOMIC DNA]</scope>
    <source>
        <strain evidence="12">CECT 8504</strain>
    </source>
</reference>
<dbReference type="PANTHER" id="PTHR43840">
    <property type="entry name" value="MITOCHONDRIAL METAL TRANSPORTER 1-RELATED"/>
    <property type="match status" value="1"/>
</dbReference>
<gene>
    <name evidence="11" type="primary">fieF</name>
    <name evidence="11" type="ORF">PAA8504_03735</name>
</gene>
<dbReference type="PANTHER" id="PTHR43840:SF41">
    <property type="entry name" value="CATION-EFFLUX PUMP FIEF"/>
    <property type="match status" value="1"/>
</dbReference>
<dbReference type="AlphaFoldDB" id="A0A2R8C0H3"/>
<keyword evidence="3" id="KW-0813">Transport</keyword>
<feature type="domain" description="Cation efflux protein transmembrane" evidence="9">
    <location>
        <begin position="16"/>
        <end position="201"/>
    </location>
</feature>
<comment type="subcellular location">
    <subcellularLocation>
        <location evidence="1">Membrane</location>
        <topology evidence="1">Multi-pass membrane protein</topology>
    </subcellularLocation>
</comment>
<evidence type="ECO:0000256" key="8">
    <source>
        <dbReference type="SAM" id="Phobius"/>
    </source>
</evidence>
<evidence type="ECO:0000259" key="10">
    <source>
        <dbReference type="Pfam" id="PF16916"/>
    </source>
</evidence>
<dbReference type="InterPro" id="IPR036837">
    <property type="entry name" value="Cation_efflux_CTD_sf"/>
</dbReference>
<dbReference type="GO" id="GO:0015093">
    <property type="term" value="F:ferrous iron transmembrane transporter activity"/>
    <property type="evidence" value="ECO:0007669"/>
    <property type="project" value="TreeGrafter"/>
</dbReference>
<evidence type="ECO:0000256" key="3">
    <source>
        <dbReference type="ARBA" id="ARBA00022448"/>
    </source>
</evidence>
<dbReference type="InterPro" id="IPR058533">
    <property type="entry name" value="Cation_efflux_TM"/>
</dbReference>
<keyword evidence="6 8" id="KW-1133">Transmembrane helix</keyword>
<evidence type="ECO:0000256" key="5">
    <source>
        <dbReference type="ARBA" id="ARBA00022692"/>
    </source>
</evidence>
<dbReference type="GO" id="GO:0005886">
    <property type="term" value="C:plasma membrane"/>
    <property type="evidence" value="ECO:0007669"/>
    <property type="project" value="TreeGrafter"/>
</dbReference>
<dbReference type="EMBL" id="ONZF01000012">
    <property type="protein sequence ID" value="SPJ25883.1"/>
    <property type="molecule type" value="Genomic_DNA"/>
</dbReference>
<keyword evidence="5 8" id="KW-0812">Transmembrane</keyword>
<keyword evidence="7 8" id="KW-0472">Membrane</keyword>
<comment type="similarity">
    <text evidence="2">Belongs to the cation diffusion facilitator (CDF) transporter (TC 2.A.4) family.</text>
</comment>
<dbReference type="InterPro" id="IPR027469">
    <property type="entry name" value="Cation_efflux_TMD_sf"/>
</dbReference>
<evidence type="ECO:0000313" key="11">
    <source>
        <dbReference type="EMBL" id="SPJ25883.1"/>
    </source>
</evidence>
<name>A0A2R8C0H3_9RHOB</name>
<accession>A0A2R8C0H3</accession>
<proteinExistence type="inferred from homology"/>
<feature type="transmembrane region" description="Helical" evidence="8">
    <location>
        <begin position="12"/>
        <end position="31"/>
    </location>
</feature>
<evidence type="ECO:0000259" key="9">
    <source>
        <dbReference type="Pfam" id="PF01545"/>
    </source>
</evidence>
<dbReference type="Pfam" id="PF16916">
    <property type="entry name" value="ZT_dimer"/>
    <property type="match status" value="1"/>
</dbReference>
<dbReference type="Proteomes" id="UP000244912">
    <property type="component" value="Unassembled WGS sequence"/>
</dbReference>
<evidence type="ECO:0000256" key="2">
    <source>
        <dbReference type="ARBA" id="ARBA00008114"/>
    </source>
</evidence>
<dbReference type="SUPFAM" id="SSF161111">
    <property type="entry name" value="Cation efflux protein transmembrane domain-like"/>
    <property type="match status" value="1"/>
</dbReference>
<dbReference type="GO" id="GO:0015341">
    <property type="term" value="F:zinc efflux antiporter activity"/>
    <property type="evidence" value="ECO:0007669"/>
    <property type="project" value="TreeGrafter"/>
</dbReference>
<feature type="transmembrane region" description="Helical" evidence="8">
    <location>
        <begin position="116"/>
        <end position="135"/>
    </location>
</feature>
<dbReference type="Gene3D" id="1.20.1510.10">
    <property type="entry name" value="Cation efflux protein transmembrane domain"/>
    <property type="match status" value="1"/>
</dbReference>
<feature type="transmembrane region" description="Helical" evidence="8">
    <location>
        <begin position="37"/>
        <end position="61"/>
    </location>
</feature>
<dbReference type="Pfam" id="PF01545">
    <property type="entry name" value="Cation_efflux"/>
    <property type="match status" value="1"/>
</dbReference>
<feature type="transmembrane region" description="Helical" evidence="8">
    <location>
        <begin position="82"/>
        <end position="104"/>
    </location>
</feature>